<evidence type="ECO:0000256" key="5">
    <source>
        <dbReference type="ARBA" id="ARBA00023136"/>
    </source>
</evidence>
<dbReference type="InterPro" id="IPR050545">
    <property type="entry name" value="Mycobact_MmpL"/>
</dbReference>
<dbReference type="InterPro" id="IPR000731">
    <property type="entry name" value="SSD"/>
</dbReference>
<evidence type="ECO:0000256" key="6">
    <source>
        <dbReference type="SAM" id="Phobius"/>
    </source>
</evidence>
<dbReference type="EMBL" id="QYUK01000011">
    <property type="protein sequence ID" value="RJF86420.1"/>
    <property type="molecule type" value="Genomic_DNA"/>
</dbReference>
<dbReference type="OrthoDB" id="7613898at2"/>
<comment type="subcellular location">
    <subcellularLocation>
        <location evidence="1">Cell membrane</location>
        <topology evidence="1">Multi-pass membrane protein</topology>
    </subcellularLocation>
</comment>
<dbReference type="PROSITE" id="PS50156">
    <property type="entry name" value="SSD"/>
    <property type="match status" value="1"/>
</dbReference>
<proteinExistence type="predicted"/>
<keyword evidence="9" id="KW-1185">Reference proteome</keyword>
<reference evidence="8 9" key="1">
    <citation type="submission" date="2018-09" db="EMBL/GenBank/DDBJ databases">
        <authorList>
            <person name="Zhu H."/>
        </authorList>
    </citation>
    <scope>NUCLEOTIDE SEQUENCE [LARGE SCALE GENOMIC DNA]</scope>
    <source>
        <strain evidence="8 9">K1W22B-8</strain>
    </source>
</reference>
<dbReference type="Gene3D" id="1.20.1640.10">
    <property type="entry name" value="Multidrug efflux transporter AcrB transmembrane domain"/>
    <property type="match status" value="2"/>
</dbReference>
<feature type="transmembrane region" description="Helical" evidence="6">
    <location>
        <begin position="409"/>
        <end position="426"/>
    </location>
</feature>
<keyword evidence="5 6" id="KW-0472">Membrane</keyword>
<dbReference type="PANTHER" id="PTHR33406">
    <property type="entry name" value="MEMBRANE PROTEIN MJ1562-RELATED"/>
    <property type="match status" value="1"/>
</dbReference>
<feature type="transmembrane region" description="Helical" evidence="6">
    <location>
        <begin position="220"/>
        <end position="238"/>
    </location>
</feature>
<evidence type="ECO:0000256" key="3">
    <source>
        <dbReference type="ARBA" id="ARBA00022692"/>
    </source>
</evidence>
<evidence type="ECO:0000256" key="1">
    <source>
        <dbReference type="ARBA" id="ARBA00004651"/>
    </source>
</evidence>
<feature type="transmembrane region" description="Helical" evidence="6">
    <location>
        <begin position="650"/>
        <end position="667"/>
    </location>
</feature>
<evidence type="ECO:0000259" key="7">
    <source>
        <dbReference type="PROSITE" id="PS50156"/>
    </source>
</evidence>
<evidence type="ECO:0000313" key="9">
    <source>
        <dbReference type="Proteomes" id="UP000284605"/>
    </source>
</evidence>
<feature type="transmembrane region" description="Helical" evidence="6">
    <location>
        <begin position="679"/>
        <end position="697"/>
    </location>
</feature>
<dbReference type="AlphaFoldDB" id="A0A418W8S2"/>
<feature type="domain" description="SSD" evidence="7">
    <location>
        <begin position="246"/>
        <end position="371"/>
    </location>
</feature>
<dbReference type="PANTHER" id="PTHR33406:SF10">
    <property type="entry name" value="SSD DOMAIN-CONTAINING PROTEIN"/>
    <property type="match status" value="1"/>
</dbReference>
<dbReference type="GO" id="GO:0005886">
    <property type="term" value="C:plasma membrane"/>
    <property type="evidence" value="ECO:0007669"/>
    <property type="project" value="UniProtKB-SubCell"/>
</dbReference>
<accession>A0A418W8S2</accession>
<organism evidence="8 9">
    <name type="scientific">Oleomonas cavernae</name>
    <dbReference type="NCBI Taxonomy" id="2320859"/>
    <lineage>
        <taxon>Bacteria</taxon>
        <taxon>Pseudomonadati</taxon>
        <taxon>Pseudomonadota</taxon>
        <taxon>Alphaproteobacteria</taxon>
        <taxon>Acetobacterales</taxon>
        <taxon>Acetobacteraceae</taxon>
        <taxon>Oleomonas</taxon>
    </lineage>
</organism>
<name>A0A418W8S2_9PROT</name>
<feature type="transmembrane region" description="Helical" evidence="6">
    <location>
        <begin position="312"/>
        <end position="340"/>
    </location>
</feature>
<feature type="transmembrane region" description="Helical" evidence="6">
    <location>
        <begin position="346"/>
        <end position="372"/>
    </location>
</feature>
<comment type="caution">
    <text evidence="8">The sequence shown here is derived from an EMBL/GenBank/DDBJ whole genome shotgun (WGS) entry which is preliminary data.</text>
</comment>
<dbReference type="Proteomes" id="UP000284605">
    <property type="component" value="Unassembled WGS sequence"/>
</dbReference>
<evidence type="ECO:0000256" key="4">
    <source>
        <dbReference type="ARBA" id="ARBA00022989"/>
    </source>
</evidence>
<dbReference type="InterPro" id="IPR004869">
    <property type="entry name" value="MMPL_dom"/>
</dbReference>
<feature type="transmembrane region" description="Helical" evidence="6">
    <location>
        <begin position="754"/>
        <end position="777"/>
    </location>
</feature>
<keyword evidence="2" id="KW-1003">Cell membrane</keyword>
<dbReference type="Pfam" id="PF03176">
    <property type="entry name" value="MMPL"/>
    <property type="match status" value="2"/>
</dbReference>
<protein>
    <submittedName>
        <fullName evidence="8">RND transporter</fullName>
    </submittedName>
</protein>
<keyword evidence="3 6" id="KW-0812">Transmembrane</keyword>
<feature type="transmembrane region" description="Helical" evidence="6">
    <location>
        <begin position="718"/>
        <end position="742"/>
    </location>
</feature>
<dbReference type="SUPFAM" id="SSF82866">
    <property type="entry name" value="Multidrug efflux transporter AcrB transmembrane domain"/>
    <property type="match status" value="2"/>
</dbReference>
<evidence type="ECO:0000313" key="8">
    <source>
        <dbReference type="EMBL" id="RJF86420.1"/>
    </source>
</evidence>
<sequence>MQNFSYRLSHAIMKNRGFSILIIALITVFFGWGCRQVELRTIFSDLLPADHPYVQTFKDHPNFGNPLTVTIMVKRTDGDIYNIETLQKIWNLTREIDLAPAVDHDQVISISTEKVRYAEATPTGIDTQPVMGDTIPSTQADIDEFRRRVDMAPLARRFYISQDGTATLITATFIERLLDYGETFEYMQKIVEEARDEHHEVHMAGMPALTGWVYRYQQQMLGIFGITGAALLLCLILYMRNLAGVLAPIITSAVTAVWGFGFVGWLGLAVEPLIMVVPLLLVARSFSHCVQFTERYYEIYLHVGDRRKAAEIALSVMMAPSVLGIFTDVAGLALIAVAPIPAMERFAIFCAWWAAMIVPANVFFSPLVLSLLPPPKNVRQITGADGDVGFHAAIKRFLGHISKLSYGRAARVTTVFFVIVSAYSFHRFSQMEVGNPVEGSNILWEDGEFNKAVAAINRNFPGVNTLEIVLEAKNPINPNRVARQAETILTMAQIQYALEHMENPPRATLSFADYLPEANRLFAGGNPKWAPLDPNDASMGAAVGAVMFGTSPKAFLHVADFEQQNATVSLWYPDNKQETVDRALAQARQAVELVGADHPDFKIRLATGTIPLQQSINDTVAHYEMIILACLNLVILIGCAYAYRSVVAGFFLLIPVNLANIYLGAAMTEMGIGLDVNTLPIAAIGIGVGIDYGIYLLSRICEEYQATKRYDTAIRAAVMTTGKAIMFTATIVAAGLIPWTFMSDLKFLADMGRLLLMVMTINMVLAIVALPLLVWLFKPRFVTRNDLLVGESIDLSQYTEGRNLDQPAFAK</sequence>
<evidence type="ECO:0000256" key="2">
    <source>
        <dbReference type="ARBA" id="ARBA00022475"/>
    </source>
</evidence>
<feature type="transmembrane region" description="Helical" evidence="6">
    <location>
        <begin position="620"/>
        <end position="643"/>
    </location>
</feature>
<keyword evidence="4 6" id="KW-1133">Transmembrane helix</keyword>
<gene>
    <name evidence="8" type="ORF">D3874_04760</name>
</gene>